<reference evidence="2" key="1">
    <citation type="submission" date="2023-01" db="EMBL/GenBank/DDBJ databases">
        <title>Biogeochemical cycle of methane in antarctic sediments.</title>
        <authorList>
            <person name="Roldan D.M."/>
            <person name="Menes R.J."/>
        </authorList>
    </citation>
    <scope>NUCLEOTIDE SEQUENCE [LARGE SCALE GENOMIC DNA]</scope>
    <source>
        <strain evidence="2">K-2018 MAG008</strain>
    </source>
</reference>
<dbReference type="EMBL" id="JAQSDF010000059">
    <property type="protein sequence ID" value="MDI1232116.1"/>
    <property type="molecule type" value="Genomic_DNA"/>
</dbReference>
<proteinExistence type="predicted"/>
<evidence type="ECO:0000313" key="2">
    <source>
        <dbReference type="EMBL" id="MDI1232116.1"/>
    </source>
</evidence>
<gene>
    <name evidence="2" type="ORF">PSU93_13295</name>
</gene>
<dbReference type="AlphaFoldDB" id="A0AA43Q5S8"/>
<feature type="signal peptide" evidence="1">
    <location>
        <begin position="1"/>
        <end position="23"/>
    </location>
</feature>
<organism evidence="2 3">
    <name type="scientific">Candidatus Methylobacter titanis</name>
    <dbReference type="NCBI Taxonomy" id="3053457"/>
    <lineage>
        <taxon>Bacteria</taxon>
        <taxon>Pseudomonadati</taxon>
        <taxon>Pseudomonadota</taxon>
        <taxon>Gammaproteobacteria</taxon>
        <taxon>Methylococcales</taxon>
        <taxon>Methylococcaceae</taxon>
        <taxon>Methylobacter</taxon>
    </lineage>
</organism>
<sequence>MSAFIKYPIAVLALFSMVMTVDAKNIQQNPTTEQPPAGVLFDIPKLAGKTQAEVEVLLGEPVFCAKSESALNCSFQEDEIEIVFIDGKADWITVNGTFRSPAYSQKVEGKTKAEALALLGDPAFCVKEQSALHCSFKDGDVSVSVEFIDGKVSETTVKGSLANAPYSKETLVMLGLPVKDTSFSNEHVMRWDNIPGLLSVMLHSEGKTVSVATIKVKTK</sequence>
<evidence type="ECO:0000256" key="1">
    <source>
        <dbReference type="SAM" id="SignalP"/>
    </source>
</evidence>
<keyword evidence="3" id="KW-1185">Reference proteome</keyword>
<protein>
    <submittedName>
        <fullName evidence="2">Uncharacterized protein</fullName>
    </submittedName>
</protein>
<feature type="chain" id="PRO_5041330997" evidence="1">
    <location>
        <begin position="24"/>
        <end position="219"/>
    </location>
</feature>
<evidence type="ECO:0000313" key="3">
    <source>
        <dbReference type="Proteomes" id="UP001160519"/>
    </source>
</evidence>
<keyword evidence="1" id="KW-0732">Signal</keyword>
<accession>A0AA43Q5S8</accession>
<comment type="caution">
    <text evidence="2">The sequence shown here is derived from an EMBL/GenBank/DDBJ whole genome shotgun (WGS) entry which is preliminary data.</text>
</comment>
<name>A0AA43Q5S8_9GAMM</name>
<dbReference type="Proteomes" id="UP001160519">
    <property type="component" value="Unassembled WGS sequence"/>
</dbReference>